<reference evidence="2" key="1">
    <citation type="submission" date="2018-10" db="EMBL/GenBank/DDBJ databases">
        <title>Hidden diversity of soil giant viruses.</title>
        <authorList>
            <person name="Schulz F."/>
            <person name="Alteio L."/>
            <person name="Goudeau D."/>
            <person name="Ryan E.M."/>
            <person name="Malmstrom R.R."/>
            <person name="Blanchard J."/>
            <person name="Woyke T."/>
        </authorList>
    </citation>
    <scope>NUCLEOTIDE SEQUENCE</scope>
    <source>
        <strain evidence="2">HAV1</strain>
    </source>
</reference>
<protein>
    <recommendedName>
        <fullName evidence="3">Apple domain-containing protein</fullName>
    </recommendedName>
</protein>
<keyword evidence="1" id="KW-0812">Transmembrane</keyword>
<organism evidence="2">
    <name type="scientific">Harvfovirus sp</name>
    <dbReference type="NCBI Taxonomy" id="2487768"/>
    <lineage>
        <taxon>Viruses</taxon>
        <taxon>Varidnaviria</taxon>
        <taxon>Bamfordvirae</taxon>
        <taxon>Nucleocytoviricota</taxon>
        <taxon>Megaviricetes</taxon>
        <taxon>Imitervirales</taxon>
        <taxon>Mimiviridae</taxon>
        <taxon>Klosneuvirinae</taxon>
    </lineage>
</organism>
<keyword evidence="1" id="KW-1133">Transmembrane helix</keyword>
<evidence type="ECO:0000256" key="1">
    <source>
        <dbReference type="SAM" id="Phobius"/>
    </source>
</evidence>
<keyword evidence="1" id="KW-0472">Membrane</keyword>
<name>A0A3G5A4V0_9VIRU</name>
<evidence type="ECO:0008006" key="3">
    <source>
        <dbReference type="Google" id="ProtNLM"/>
    </source>
</evidence>
<gene>
    <name evidence="2" type="ORF">Harvfovirus2_29</name>
</gene>
<proteinExistence type="predicted"/>
<evidence type="ECO:0000313" key="2">
    <source>
        <dbReference type="EMBL" id="AYV80499.1"/>
    </source>
</evidence>
<accession>A0A3G5A4V0</accession>
<sequence length="358" mass="39857">MILSSIVSFIILVILIVVCLFLICRNKWFGFCAGEQKIQCNELINSPSYKPRVNSTLADTAAVSSTIVNVILNLVNLAIKLAVNETFYVSDGLPASTINNIIIDEKYTMQLGTINLYNITGVGDSLNFNNIYQIQDHNYSSTDPLHVMTGITTFDTDLVLHIIPPTIAPFIVNFSVCGEVLLTLNYRCDKTRKDPITSIQSLVLSNFKILGISYDIPDKTIATIVGIAKEIVSINKILIDKLTVIMNSSPNVLEKINRLIGKQLPINFPNILGCLELPMPVIGDYVGLRDYAAPNSSNLASAVKQNISLTDCEKTCRESNCKQFDYLGSNEIGYCFTYDNYIEPKPNADYYSYRKMKQ</sequence>
<feature type="transmembrane region" description="Helical" evidence="1">
    <location>
        <begin position="6"/>
        <end position="24"/>
    </location>
</feature>
<dbReference type="EMBL" id="MK072244">
    <property type="protein sequence ID" value="AYV80499.1"/>
    <property type="molecule type" value="Genomic_DNA"/>
</dbReference>